<sequence>MSFSIQVPQSGTNPEHQYPVVGFTSLDPVRRRFLRPRRRFAEEFPEQRPGSVLVFQANGTYALAPPGPDMLRSHTVVDALAVAVVSVRQELVVAHVPLPTSATGRVLLSVTFHCRVVDPILVLEAGAWDIRPSLTAHLLNDDILQMLGTRDDVMSNPDVPRRILSRIYARKDLEPSDVPGMTMDLVSVQVGIQAGRVDHGYAGDTTFDTDPNDPQGRYDDDYGSPGGFHAG</sequence>
<evidence type="ECO:0000313" key="2">
    <source>
        <dbReference type="EMBL" id="MBO4208458.1"/>
    </source>
</evidence>
<name>A0ABS3VVN2_MICEH</name>
<organism evidence="2 3">
    <name type="scientific">Micromonospora echinofusca</name>
    <dbReference type="NCBI Taxonomy" id="47858"/>
    <lineage>
        <taxon>Bacteria</taxon>
        <taxon>Bacillati</taxon>
        <taxon>Actinomycetota</taxon>
        <taxon>Actinomycetes</taxon>
        <taxon>Micromonosporales</taxon>
        <taxon>Micromonosporaceae</taxon>
        <taxon>Micromonospora</taxon>
    </lineage>
</organism>
<reference evidence="2 3" key="1">
    <citation type="submission" date="2019-12" db="EMBL/GenBank/DDBJ databases">
        <title>Whole genome sequencing of endophytic Actinobacterium Micromonospora sp. MPMI6T.</title>
        <authorList>
            <person name="Evv R."/>
            <person name="Podile A.R."/>
        </authorList>
    </citation>
    <scope>NUCLEOTIDE SEQUENCE [LARGE SCALE GENOMIC DNA]</scope>
    <source>
        <strain evidence="2 3">MPMI6</strain>
    </source>
</reference>
<dbReference type="Proteomes" id="UP000823521">
    <property type="component" value="Unassembled WGS sequence"/>
</dbReference>
<dbReference type="RefSeq" id="WP_208815448.1">
    <property type="nucleotide sequence ID" value="NZ_WVUH01000198.1"/>
</dbReference>
<protein>
    <submittedName>
        <fullName evidence="2">Uncharacterized protein</fullName>
    </submittedName>
</protein>
<gene>
    <name evidence="2" type="ORF">GSF22_20950</name>
</gene>
<accession>A0ABS3VVN2</accession>
<keyword evidence="3" id="KW-1185">Reference proteome</keyword>
<comment type="caution">
    <text evidence="2">The sequence shown here is derived from an EMBL/GenBank/DDBJ whole genome shotgun (WGS) entry which is preliminary data.</text>
</comment>
<feature type="region of interest" description="Disordered" evidence="1">
    <location>
        <begin position="201"/>
        <end position="231"/>
    </location>
</feature>
<dbReference type="EMBL" id="WVUH01000198">
    <property type="protein sequence ID" value="MBO4208458.1"/>
    <property type="molecule type" value="Genomic_DNA"/>
</dbReference>
<evidence type="ECO:0000313" key="3">
    <source>
        <dbReference type="Proteomes" id="UP000823521"/>
    </source>
</evidence>
<proteinExistence type="predicted"/>
<evidence type="ECO:0000256" key="1">
    <source>
        <dbReference type="SAM" id="MobiDB-lite"/>
    </source>
</evidence>